<dbReference type="GO" id="GO:0009245">
    <property type="term" value="P:lipid A biosynthetic process"/>
    <property type="evidence" value="ECO:0007669"/>
    <property type="project" value="UniProtKB-UniRule"/>
</dbReference>
<reference evidence="14 15" key="1">
    <citation type="submission" date="2021-04" db="EMBL/GenBank/DDBJ databases">
        <title>novel species isolated from subtropical streams in China.</title>
        <authorList>
            <person name="Lu H."/>
        </authorList>
    </citation>
    <scope>NUCLEOTIDE SEQUENCE [LARGE SCALE GENOMIC DNA]</scope>
    <source>
        <strain evidence="14 15">BYS107W</strain>
    </source>
</reference>
<dbReference type="GO" id="GO:0009244">
    <property type="term" value="P:lipopolysaccharide core region biosynthetic process"/>
    <property type="evidence" value="ECO:0007669"/>
    <property type="project" value="TreeGrafter"/>
</dbReference>
<dbReference type="NCBIfam" id="TIGR00682">
    <property type="entry name" value="lpxK"/>
    <property type="match status" value="1"/>
</dbReference>
<evidence type="ECO:0000256" key="2">
    <source>
        <dbReference type="ARBA" id="ARBA00004870"/>
    </source>
</evidence>
<keyword evidence="15" id="KW-1185">Reference proteome</keyword>
<evidence type="ECO:0000256" key="7">
    <source>
        <dbReference type="ARBA" id="ARBA00022679"/>
    </source>
</evidence>
<keyword evidence="9 13" id="KW-0418">Kinase</keyword>
<evidence type="ECO:0000256" key="6">
    <source>
        <dbReference type="ARBA" id="ARBA00022556"/>
    </source>
</evidence>
<comment type="pathway">
    <text evidence="2 13">Glycolipid biosynthesis; lipid IV(A) biosynthesis; lipid IV(A) from (3R)-3-hydroxytetradecanoyl-[acyl-carrier-protein] and UDP-N-acetyl-alpha-D-glucosamine: step 6/6.</text>
</comment>
<protein>
    <recommendedName>
        <fullName evidence="4 13">Tetraacyldisaccharide 4'-kinase</fullName>
        <ecNumber evidence="3 13">2.7.1.130</ecNumber>
    </recommendedName>
    <alternativeName>
        <fullName evidence="12 13">Lipid A 4'-kinase</fullName>
    </alternativeName>
</protein>
<keyword evidence="7 13" id="KW-0808">Transferase</keyword>
<evidence type="ECO:0000256" key="11">
    <source>
        <dbReference type="ARBA" id="ARBA00023098"/>
    </source>
</evidence>
<dbReference type="Proteomes" id="UP000680158">
    <property type="component" value="Unassembled WGS sequence"/>
</dbReference>
<dbReference type="PANTHER" id="PTHR42724:SF1">
    <property type="entry name" value="TETRAACYLDISACCHARIDE 4'-KINASE, MITOCHONDRIAL-RELATED"/>
    <property type="match status" value="1"/>
</dbReference>
<evidence type="ECO:0000256" key="9">
    <source>
        <dbReference type="ARBA" id="ARBA00022777"/>
    </source>
</evidence>
<evidence type="ECO:0000256" key="12">
    <source>
        <dbReference type="ARBA" id="ARBA00029757"/>
    </source>
</evidence>
<feature type="binding site" evidence="13">
    <location>
        <begin position="53"/>
        <end position="60"/>
    </location>
    <ligand>
        <name>ATP</name>
        <dbReference type="ChEBI" id="CHEBI:30616"/>
    </ligand>
</feature>
<dbReference type="SUPFAM" id="SSF52540">
    <property type="entry name" value="P-loop containing nucleoside triphosphate hydrolases"/>
    <property type="match status" value="1"/>
</dbReference>
<sequence length="335" mass="37140">MKTWMKRGIVAVLLWPISALFGIILYCRFCLRSLGLVSSTKLSVPVIVVGNIFIGGTGKTPMVIWLVNALRRAGWTPGVISRGYGVNVEQIQEVLADSSAAVVGDEPLLIVQRTACPMMVGRQRVASAQRLLDKYPEVDIIISDDGLQHYSLARDIEIAMFDQRGIGNGWLLPAGPLREPAQRSRDFTVLNYAGTEPVLGIGDPVTSMRLQIGELIQLQRAEMRQSLSTIRGKKILAAAGIGNPQRFFDSLNAQGITFQSMPLADHFAFTPELFRNEDAEIILITEKDAVKCRQIAELREDPRIWLVPVTAELDVEFEHQLLNLISEKKYGRTSA</sequence>
<dbReference type="HAMAP" id="MF_00409">
    <property type="entry name" value="LpxK"/>
    <property type="match status" value="1"/>
</dbReference>
<accession>A0A941I2P4</accession>
<evidence type="ECO:0000256" key="3">
    <source>
        <dbReference type="ARBA" id="ARBA00012071"/>
    </source>
</evidence>
<dbReference type="Pfam" id="PF02606">
    <property type="entry name" value="LpxK"/>
    <property type="match status" value="1"/>
</dbReference>
<keyword evidence="8 13" id="KW-0547">Nucleotide-binding</keyword>
<keyword evidence="5 13" id="KW-0444">Lipid biosynthesis</keyword>
<keyword evidence="6 13" id="KW-0441">Lipid A biosynthesis</keyword>
<name>A0A941I2P4_9BURK</name>
<evidence type="ECO:0000256" key="8">
    <source>
        <dbReference type="ARBA" id="ARBA00022741"/>
    </source>
</evidence>
<evidence type="ECO:0000256" key="5">
    <source>
        <dbReference type="ARBA" id="ARBA00022516"/>
    </source>
</evidence>
<dbReference type="EMBL" id="JAGSPM010000004">
    <property type="protein sequence ID" value="MBR7746527.1"/>
    <property type="molecule type" value="Genomic_DNA"/>
</dbReference>
<evidence type="ECO:0000256" key="4">
    <source>
        <dbReference type="ARBA" id="ARBA00016436"/>
    </source>
</evidence>
<comment type="caution">
    <text evidence="14">The sequence shown here is derived from an EMBL/GenBank/DDBJ whole genome shotgun (WGS) entry which is preliminary data.</text>
</comment>
<dbReference type="GO" id="GO:0005524">
    <property type="term" value="F:ATP binding"/>
    <property type="evidence" value="ECO:0007669"/>
    <property type="project" value="UniProtKB-UniRule"/>
</dbReference>
<organism evidence="14 15">
    <name type="scientific">Undibacterium baiyunense</name>
    <dbReference type="NCBI Taxonomy" id="2828731"/>
    <lineage>
        <taxon>Bacteria</taxon>
        <taxon>Pseudomonadati</taxon>
        <taxon>Pseudomonadota</taxon>
        <taxon>Betaproteobacteria</taxon>
        <taxon>Burkholderiales</taxon>
        <taxon>Oxalobacteraceae</taxon>
        <taxon>Undibacterium</taxon>
    </lineage>
</organism>
<comment type="function">
    <text evidence="1 13">Transfers the gamma-phosphate of ATP to the 4'-position of a tetraacyldisaccharide 1-phosphate intermediate (termed DS-1-P) to form tetraacyldisaccharide 1,4'-bis-phosphate (lipid IVA).</text>
</comment>
<dbReference type="EC" id="2.7.1.130" evidence="3 13"/>
<keyword evidence="11 13" id="KW-0443">Lipid metabolism</keyword>
<dbReference type="AlphaFoldDB" id="A0A941I2P4"/>
<evidence type="ECO:0000313" key="15">
    <source>
        <dbReference type="Proteomes" id="UP000680158"/>
    </source>
</evidence>
<keyword evidence="10 13" id="KW-0067">ATP-binding</keyword>
<dbReference type="InterPro" id="IPR003758">
    <property type="entry name" value="LpxK"/>
</dbReference>
<dbReference type="PANTHER" id="PTHR42724">
    <property type="entry name" value="TETRAACYLDISACCHARIDE 4'-KINASE"/>
    <property type="match status" value="1"/>
</dbReference>
<evidence type="ECO:0000313" key="14">
    <source>
        <dbReference type="EMBL" id="MBR7746527.1"/>
    </source>
</evidence>
<comment type="catalytic activity">
    <reaction evidence="13">
        <text>a lipid A disaccharide + ATP = a lipid IVA + ADP + H(+)</text>
        <dbReference type="Rhea" id="RHEA:67840"/>
        <dbReference type="ChEBI" id="CHEBI:15378"/>
        <dbReference type="ChEBI" id="CHEBI:30616"/>
        <dbReference type="ChEBI" id="CHEBI:176343"/>
        <dbReference type="ChEBI" id="CHEBI:176425"/>
        <dbReference type="ChEBI" id="CHEBI:456216"/>
        <dbReference type="EC" id="2.7.1.130"/>
    </reaction>
</comment>
<dbReference type="InterPro" id="IPR027417">
    <property type="entry name" value="P-loop_NTPase"/>
</dbReference>
<evidence type="ECO:0000256" key="13">
    <source>
        <dbReference type="HAMAP-Rule" id="MF_00409"/>
    </source>
</evidence>
<evidence type="ECO:0000256" key="10">
    <source>
        <dbReference type="ARBA" id="ARBA00022840"/>
    </source>
</evidence>
<evidence type="ECO:0000256" key="1">
    <source>
        <dbReference type="ARBA" id="ARBA00002274"/>
    </source>
</evidence>
<comment type="similarity">
    <text evidence="13">Belongs to the LpxK family.</text>
</comment>
<gene>
    <name evidence="13" type="primary">lpxK</name>
    <name evidence="14" type="ORF">KDM92_08035</name>
</gene>
<dbReference type="GO" id="GO:0005886">
    <property type="term" value="C:plasma membrane"/>
    <property type="evidence" value="ECO:0007669"/>
    <property type="project" value="TreeGrafter"/>
</dbReference>
<proteinExistence type="inferred from homology"/>
<dbReference type="GO" id="GO:0009029">
    <property type="term" value="F:lipid-A 4'-kinase activity"/>
    <property type="evidence" value="ECO:0007669"/>
    <property type="project" value="UniProtKB-UniRule"/>
</dbReference>